<gene>
    <name evidence="8" type="primary">uvrD6</name>
    <name evidence="8" type="ordered locus">DGo_PD0049</name>
</gene>
<protein>
    <submittedName>
        <fullName evidence="8">UvrD/REP helicase</fullName>
    </submittedName>
</protein>
<proteinExistence type="predicted"/>
<keyword evidence="9" id="KW-1185">Reference proteome</keyword>
<dbReference type="InterPro" id="IPR000212">
    <property type="entry name" value="DNA_helicase_UvrD/REP"/>
</dbReference>
<sequence>MTEIHEEHDLEATTLERALRAIGEVLSRQDDYWFAGGADNYTNRLLNYGLREDILQQLQEHGHEPYFARLDFEDARGPQCVYFGHAHLGRMGLQSGQILDWRCDLYSLFLGGNAPSQQYHVKATGQEHHVQLRLKRRLDIRARILERISDTVDYRVRKGLEGDSTERPNREQSGTSNDFLIGKLQERGDPRLQDIVATIQADQDAIIRAPLDAALLLHGVAGSGKTSIAYHRLAYLMFTDHGYGLKAAQMLVIGPNRTFLGYVRGLLPSLGVTGIPQMTFTEWALERLGKESGLGDVTITDPVADALDNRRRRLEDRTRLWNSARLRGSLRFGELVERHAAYLASRVPLPRRDLTLTLRREEHEAVLPVTVADVRALWATLAADLPLAARREQLISRAMQHVSREYSRLLGDPQLPADVLALRGARRAVREYLQASWKRLNLPEVFEEIFQPGHLPDIARGLFSVEEQRLLRATRPSISSKKGDQRQKTVDISDLAGLAVLSGRLYGSPEKTWRHLVVDEAQDFSPLQMQLLTAACPSGSMTLVGDTAQSIHAYRGVEDWNEFDGVLPQEHLARHLIAQNYRSTQELVTFGNALLSSLWGDRALKSSVIQRNGPRPGMVATADAAQHDEELLQTIHQFTADGHQSVAVIAPDTAGVTAIGRLLERHGLIHRAITGDAELGPEDLRGTVVVPAALCKGLEFSAVIVPDASEVRYPADDHHAGSLLYVAISRALHALHLVTSGHFTGWLDDAQGEADVDYTRLPHTPLRWTGVTLTEQLRAARAGRTPFSAISTSIERRVHLLLREGRGAEVHEAYIAFGQVSSLTMNDVLLQMGQGEPSTFIRTALAEGLPEYLRDTVVAQLLRLEGDGHPQAEAYRQQFEALLDERWTSIVMPSMPPTVQAADPETSMSMSESVASPDHLRPL</sequence>
<keyword evidence="8" id="KW-0614">Plasmid</keyword>
<name>H8H3M6_DEIGI</name>
<dbReference type="InterPro" id="IPR014016">
    <property type="entry name" value="UvrD-like_ATP-bd"/>
</dbReference>
<evidence type="ECO:0000256" key="4">
    <source>
        <dbReference type="ARBA" id="ARBA00022840"/>
    </source>
</evidence>
<reference evidence="8 9" key="1">
    <citation type="journal article" date="2012" name="PLoS ONE">
        <title>Genome sequence and transcriptome analysis of the radioresistant bacterium Deinococcus gobiensis: insights into the extreme environmental adaptations.</title>
        <authorList>
            <person name="Yuan M."/>
            <person name="Chen M."/>
            <person name="Zhang W."/>
            <person name="Lu W."/>
            <person name="Wang J."/>
            <person name="Yang M."/>
            <person name="Zhao P."/>
            <person name="Tang R."/>
            <person name="Li X."/>
            <person name="Hao Y."/>
            <person name="Zhou Z."/>
            <person name="Zhan Y."/>
            <person name="Yu H."/>
            <person name="Teng C."/>
            <person name="Yan Y."/>
            <person name="Ping S."/>
            <person name="Wang Y."/>
            <person name="Lin M."/>
        </authorList>
    </citation>
    <scope>NUCLEOTIDE SEQUENCE [LARGE SCALE GENOMIC DNA]</scope>
    <source>
        <strain evidence="9">DSM 21396 / JCM 16679 / CGMCC 1.7299 / I-0</strain>
        <plasmid evidence="8">P4</plasmid>
    </source>
</reference>
<feature type="region of interest" description="Disordered" evidence="6">
    <location>
        <begin position="899"/>
        <end position="923"/>
    </location>
</feature>
<dbReference type="GO" id="GO:0003677">
    <property type="term" value="F:DNA binding"/>
    <property type="evidence" value="ECO:0007669"/>
    <property type="project" value="InterPro"/>
</dbReference>
<dbReference type="SUPFAM" id="SSF52540">
    <property type="entry name" value="P-loop containing nucleoside triphosphate hydrolases"/>
    <property type="match status" value="1"/>
</dbReference>
<dbReference type="Proteomes" id="UP000007575">
    <property type="component" value="Plasmid P4"/>
</dbReference>
<dbReference type="OrthoDB" id="9787585at2"/>
<evidence type="ECO:0000313" key="9">
    <source>
        <dbReference type="Proteomes" id="UP000007575"/>
    </source>
</evidence>
<dbReference type="InterPro" id="IPR027417">
    <property type="entry name" value="P-loop_NTPase"/>
</dbReference>
<evidence type="ECO:0000256" key="3">
    <source>
        <dbReference type="ARBA" id="ARBA00022806"/>
    </source>
</evidence>
<dbReference type="RefSeq" id="WP_014686933.1">
    <property type="nucleotide sequence ID" value="NC_017792.1"/>
</dbReference>
<geneLocation type="plasmid" evidence="8 9">
    <name>P4</name>
</geneLocation>
<dbReference type="PANTHER" id="PTHR11070">
    <property type="entry name" value="UVRD / RECB / PCRA DNA HELICASE FAMILY MEMBER"/>
    <property type="match status" value="1"/>
</dbReference>
<dbReference type="EMBL" id="CP002195">
    <property type="protein sequence ID" value="AFD28123.1"/>
    <property type="molecule type" value="Genomic_DNA"/>
</dbReference>
<dbReference type="GO" id="GO:0043138">
    <property type="term" value="F:3'-5' DNA helicase activity"/>
    <property type="evidence" value="ECO:0007669"/>
    <property type="project" value="TreeGrafter"/>
</dbReference>
<evidence type="ECO:0000313" key="8">
    <source>
        <dbReference type="EMBL" id="AFD28123.1"/>
    </source>
</evidence>
<dbReference type="HOGENOM" id="CLU_010312_4_0_0"/>
<dbReference type="GO" id="GO:0005829">
    <property type="term" value="C:cytosol"/>
    <property type="evidence" value="ECO:0007669"/>
    <property type="project" value="TreeGrafter"/>
</dbReference>
<organism evidence="8 9">
    <name type="scientific">Deinococcus gobiensis (strain DSM 21396 / JCM 16679 / CGMCC 1.7299 / I-0)</name>
    <dbReference type="NCBI Taxonomy" id="745776"/>
    <lineage>
        <taxon>Bacteria</taxon>
        <taxon>Thermotogati</taxon>
        <taxon>Deinococcota</taxon>
        <taxon>Deinococci</taxon>
        <taxon>Deinococcales</taxon>
        <taxon>Deinococcaceae</taxon>
        <taxon>Deinococcus</taxon>
    </lineage>
</organism>
<keyword evidence="3 5" id="KW-0347">Helicase</keyword>
<evidence type="ECO:0000256" key="5">
    <source>
        <dbReference type="PROSITE-ProRule" id="PRU00560"/>
    </source>
</evidence>
<dbReference type="KEGG" id="dgo:DGo_PD0049"/>
<dbReference type="GO" id="GO:0016787">
    <property type="term" value="F:hydrolase activity"/>
    <property type="evidence" value="ECO:0007669"/>
    <property type="project" value="UniProtKB-UniRule"/>
</dbReference>
<dbReference type="Pfam" id="PF00580">
    <property type="entry name" value="UvrD-helicase"/>
    <property type="match status" value="1"/>
</dbReference>
<dbReference type="GO" id="GO:0000725">
    <property type="term" value="P:recombinational repair"/>
    <property type="evidence" value="ECO:0007669"/>
    <property type="project" value="TreeGrafter"/>
</dbReference>
<evidence type="ECO:0000256" key="1">
    <source>
        <dbReference type="ARBA" id="ARBA00022741"/>
    </source>
</evidence>
<dbReference type="PANTHER" id="PTHR11070:SF17">
    <property type="entry name" value="DNA HELICASE IV"/>
    <property type="match status" value="1"/>
</dbReference>
<dbReference type="PATRIC" id="fig|745776.4.peg.4026"/>
<keyword evidence="1 5" id="KW-0547">Nucleotide-binding</keyword>
<evidence type="ECO:0000256" key="2">
    <source>
        <dbReference type="ARBA" id="ARBA00022801"/>
    </source>
</evidence>
<feature type="domain" description="UvrD-like helicase ATP-binding" evidence="7">
    <location>
        <begin position="198"/>
        <end position="584"/>
    </location>
</feature>
<keyword evidence="4 5" id="KW-0067">ATP-binding</keyword>
<evidence type="ECO:0000259" key="7">
    <source>
        <dbReference type="PROSITE" id="PS51198"/>
    </source>
</evidence>
<accession>H8H3M6</accession>
<evidence type="ECO:0000256" key="6">
    <source>
        <dbReference type="SAM" id="MobiDB-lite"/>
    </source>
</evidence>
<dbReference type="Gene3D" id="3.40.50.300">
    <property type="entry name" value="P-loop containing nucleotide triphosphate hydrolases"/>
    <property type="match status" value="3"/>
</dbReference>
<dbReference type="PROSITE" id="PS51198">
    <property type="entry name" value="UVRD_HELICASE_ATP_BIND"/>
    <property type="match status" value="1"/>
</dbReference>
<feature type="binding site" evidence="5">
    <location>
        <begin position="219"/>
        <end position="226"/>
    </location>
    <ligand>
        <name>ATP</name>
        <dbReference type="ChEBI" id="CHEBI:30616"/>
    </ligand>
</feature>
<dbReference type="GO" id="GO:0005524">
    <property type="term" value="F:ATP binding"/>
    <property type="evidence" value="ECO:0007669"/>
    <property type="project" value="UniProtKB-UniRule"/>
</dbReference>
<dbReference type="AlphaFoldDB" id="H8H3M6"/>
<keyword evidence="2 5" id="KW-0378">Hydrolase</keyword>